<accession>A0A1H8QTM1</accession>
<feature type="transmembrane region" description="Helical" evidence="9">
    <location>
        <begin position="145"/>
        <end position="163"/>
    </location>
</feature>
<feature type="transmembrane region" description="Helical" evidence="9">
    <location>
        <begin position="7"/>
        <end position="25"/>
    </location>
</feature>
<evidence type="ECO:0000313" key="11">
    <source>
        <dbReference type="Proteomes" id="UP000182975"/>
    </source>
</evidence>
<evidence type="ECO:0000256" key="2">
    <source>
        <dbReference type="ARBA" id="ARBA00008540"/>
    </source>
</evidence>
<sequence>MKARDRISVAVMLFGMLFGAGNLIFPVHLGQLAAGNVWVATLGFVITAVGLPLLGVAALGASRASGGLELAQKVGGTWGIAFMSVLYLTIGPFFAIPRCASVTYTVGIEPLVGSSWLPACTVVFFAIAVLLAMRPGQILTWIGKVITPLFLVFLAVLLITALVNPLSSVDAAAASANYQTNAFSNGFFEGYNTMDVLAALAFGGVVVDVIRRLGVSDGGAVAGEVVRCGAVSCAIMVVIYGALALVGAQSVGALGVSENGGIALTQIATAYFGPAGLVILAVTVALACLKVAVGLLVSCAEFFREVLPKGPSYRAWVLLFAVFSLVIANAGLTRVIEYAVPVLMFLYPLAIVLIGLALAGRWVSVPRQVYVAVVACVTVTCVLDFLNGLPEVARAPFEGLLAGASAYVPLFDMGLSWLLPAVLGVVIGLVAHTIATRKAA</sequence>
<feature type="transmembrane region" description="Helical" evidence="9">
    <location>
        <begin position="271"/>
        <end position="303"/>
    </location>
</feature>
<feature type="transmembrane region" description="Helical" evidence="9">
    <location>
        <begin position="225"/>
        <end position="251"/>
    </location>
</feature>
<keyword evidence="11" id="KW-1185">Reference proteome</keyword>
<keyword evidence="7 9" id="KW-1133">Transmembrane helix</keyword>
<evidence type="ECO:0000256" key="7">
    <source>
        <dbReference type="ARBA" id="ARBA00022989"/>
    </source>
</evidence>
<organism evidence="10 11">
    <name type="scientific">Denitrobacterium detoxificans</name>
    <dbReference type="NCBI Taxonomy" id="79604"/>
    <lineage>
        <taxon>Bacteria</taxon>
        <taxon>Bacillati</taxon>
        <taxon>Actinomycetota</taxon>
        <taxon>Coriobacteriia</taxon>
        <taxon>Eggerthellales</taxon>
        <taxon>Eggerthellaceae</taxon>
        <taxon>Denitrobacterium</taxon>
    </lineage>
</organism>
<evidence type="ECO:0000313" key="10">
    <source>
        <dbReference type="EMBL" id="SEO57515.1"/>
    </source>
</evidence>
<gene>
    <name evidence="10" type="ORF">SAMN02910314_00616</name>
</gene>
<name>A0A1H8QTM1_9ACTN</name>
<feature type="transmembrane region" description="Helical" evidence="9">
    <location>
        <begin position="417"/>
        <end position="435"/>
    </location>
</feature>
<keyword evidence="4" id="KW-1003">Cell membrane</keyword>
<dbReference type="InterPro" id="IPR004685">
    <property type="entry name" value="Brnchd-chn_aa_trnsp_Livcs"/>
</dbReference>
<evidence type="ECO:0000256" key="6">
    <source>
        <dbReference type="ARBA" id="ARBA00022970"/>
    </source>
</evidence>
<feature type="transmembrane region" description="Helical" evidence="9">
    <location>
        <begin position="37"/>
        <end position="62"/>
    </location>
</feature>
<feature type="transmembrane region" description="Helical" evidence="9">
    <location>
        <begin position="196"/>
        <end position="213"/>
    </location>
</feature>
<evidence type="ECO:0000256" key="1">
    <source>
        <dbReference type="ARBA" id="ARBA00004651"/>
    </source>
</evidence>
<evidence type="ECO:0000256" key="3">
    <source>
        <dbReference type="ARBA" id="ARBA00022448"/>
    </source>
</evidence>
<dbReference type="GO" id="GO:0005886">
    <property type="term" value="C:plasma membrane"/>
    <property type="evidence" value="ECO:0007669"/>
    <property type="project" value="UniProtKB-SubCell"/>
</dbReference>
<dbReference type="GO" id="GO:0015188">
    <property type="term" value="F:L-isoleucine transmembrane transporter activity"/>
    <property type="evidence" value="ECO:0007669"/>
    <property type="project" value="TreeGrafter"/>
</dbReference>
<dbReference type="Proteomes" id="UP000182975">
    <property type="component" value="Unassembled WGS sequence"/>
</dbReference>
<evidence type="ECO:0000256" key="4">
    <source>
        <dbReference type="ARBA" id="ARBA00022475"/>
    </source>
</evidence>
<comment type="subcellular location">
    <subcellularLocation>
        <location evidence="1">Cell membrane</location>
        <topology evidence="1">Multi-pass membrane protein</topology>
    </subcellularLocation>
</comment>
<dbReference type="GO" id="GO:0015190">
    <property type="term" value="F:L-leucine transmembrane transporter activity"/>
    <property type="evidence" value="ECO:0007669"/>
    <property type="project" value="TreeGrafter"/>
</dbReference>
<keyword evidence="5 9" id="KW-0812">Transmembrane</keyword>
<feature type="transmembrane region" description="Helical" evidence="9">
    <location>
        <begin position="74"/>
        <end position="96"/>
    </location>
</feature>
<evidence type="ECO:0000256" key="5">
    <source>
        <dbReference type="ARBA" id="ARBA00022692"/>
    </source>
</evidence>
<proteinExistence type="inferred from homology"/>
<comment type="similarity">
    <text evidence="2">Belongs to the branched chain amino acid transporter family.</text>
</comment>
<dbReference type="RefSeq" id="WP_205630828.1">
    <property type="nucleotide sequence ID" value="NZ_CP011402.1"/>
</dbReference>
<dbReference type="AlphaFoldDB" id="A0A1H8QTM1"/>
<reference evidence="11" key="1">
    <citation type="submission" date="2016-10" db="EMBL/GenBank/DDBJ databases">
        <authorList>
            <person name="Varghese N."/>
        </authorList>
    </citation>
    <scope>NUCLEOTIDE SEQUENCE [LARGE SCALE GENOMIC DNA]</scope>
    <source>
        <strain evidence="11">DSM 21843</strain>
    </source>
</reference>
<feature type="transmembrane region" description="Helical" evidence="9">
    <location>
        <begin position="338"/>
        <end position="358"/>
    </location>
</feature>
<feature type="transmembrane region" description="Helical" evidence="9">
    <location>
        <begin position="315"/>
        <end position="332"/>
    </location>
</feature>
<dbReference type="PANTHER" id="PTHR30588">
    <property type="entry name" value="BRANCHED-CHAIN AMINO ACID TRANSPORT SYSTEM 2 CARRIER PROTEIN"/>
    <property type="match status" value="1"/>
</dbReference>
<evidence type="ECO:0000256" key="8">
    <source>
        <dbReference type="ARBA" id="ARBA00023136"/>
    </source>
</evidence>
<dbReference type="GO" id="GO:0015820">
    <property type="term" value="P:L-leucine transport"/>
    <property type="evidence" value="ECO:0007669"/>
    <property type="project" value="TreeGrafter"/>
</dbReference>
<dbReference type="GO" id="GO:0015818">
    <property type="term" value="P:isoleucine transport"/>
    <property type="evidence" value="ECO:0007669"/>
    <property type="project" value="TreeGrafter"/>
</dbReference>
<keyword evidence="8 9" id="KW-0472">Membrane</keyword>
<dbReference type="GO" id="GO:0005304">
    <property type="term" value="F:L-valine transmembrane transporter activity"/>
    <property type="evidence" value="ECO:0007669"/>
    <property type="project" value="TreeGrafter"/>
</dbReference>
<dbReference type="EMBL" id="FOEC01000002">
    <property type="protein sequence ID" value="SEO57515.1"/>
    <property type="molecule type" value="Genomic_DNA"/>
</dbReference>
<feature type="transmembrane region" description="Helical" evidence="9">
    <location>
        <begin position="116"/>
        <end position="133"/>
    </location>
</feature>
<dbReference type="NCBIfam" id="TIGR00796">
    <property type="entry name" value="livcs"/>
    <property type="match status" value="1"/>
</dbReference>
<dbReference type="PANTHER" id="PTHR30588:SF0">
    <property type="entry name" value="BRANCHED-CHAIN AMINO ACID PERMEASE BRNQ"/>
    <property type="match status" value="1"/>
</dbReference>
<dbReference type="Pfam" id="PF05525">
    <property type="entry name" value="Branch_AA_trans"/>
    <property type="match status" value="1"/>
</dbReference>
<keyword evidence="6" id="KW-0029">Amino-acid transport</keyword>
<evidence type="ECO:0000256" key="9">
    <source>
        <dbReference type="SAM" id="Phobius"/>
    </source>
</evidence>
<keyword evidence="3" id="KW-0813">Transport</keyword>
<feature type="transmembrane region" description="Helical" evidence="9">
    <location>
        <begin position="370"/>
        <end position="389"/>
    </location>
</feature>
<protein>
    <submittedName>
        <fullName evidence="10">Branched-chain amino acid:cation transporter, LIVCS family</fullName>
    </submittedName>
</protein>